<comment type="similarity">
    <text evidence="3 12">Belongs to the FAD-dependent oxidoreductase 2 family. NadB subfamily.</text>
</comment>
<sequence>MIIETDIVIIGSGVAALQSAKALSKNFNVHIITKAEITNGSSYKAQGGIAAVMSSDDQTQLHINDTLVAGEHHHSLENVKTLVEEGKNAIHQLIDEHFPVDRKDNGDISLGLEGAHSMPRIVHSGGDATGKVLIDYLLKVLPKNVQIHDFEMAFELILNNHSECIGVKTKTSNDDINTYFASYIILATGGAGALYASTSNSPNSFGDGIALAFLAGAKISDMEFIQFHPSLLYVKGLSRGLVSEAVRGAGGQFVDENGQKIMEGKHPLGDLAPRHITAFEMYKERAKGNEVYIDISMIDHFEEQFPTITQLCKDNGVSITEGRIPIAPGSHFIMGGVVADSFGRTSIPRLLAVGEVACTGVHGANRLASNSLLEGITFGKLMAEHLIQNGTRQKNFQPVKNITSFNVKSFTLLPIEELQNEMLAKSGILRDSEGLQELIHQLPSFEQFFKVDFDNLKQEKIEQIFMHITSSLIANAAFVRTESRGAHIRKDYGDLSNDWQNKWIVFENGKMNVRGGLYEFDQTSRHVKAIF</sequence>
<evidence type="ECO:0000256" key="10">
    <source>
        <dbReference type="ARBA" id="ARBA00048305"/>
    </source>
</evidence>
<evidence type="ECO:0000256" key="6">
    <source>
        <dbReference type="ARBA" id="ARBA00022630"/>
    </source>
</evidence>
<keyword evidence="9 12" id="KW-0560">Oxidoreductase</keyword>
<comment type="pathway">
    <text evidence="2 12">Cofactor biosynthesis; NAD(+) biosynthesis; iminoaspartate from L-aspartate (oxidase route): step 1/1.</text>
</comment>
<protein>
    <recommendedName>
        <fullName evidence="5 11">L-aspartate oxidase</fullName>
        <ecNumber evidence="4 11">1.4.3.16</ecNumber>
    </recommendedName>
</protein>
<dbReference type="EC" id="1.4.3.16" evidence="4 11"/>
<dbReference type="Proteomes" id="UP000219252">
    <property type="component" value="Unassembled WGS sequence"/>
</dbReference>
<evidence type="ECO:0000259" key="13">
    <source>
        <dbReference type="Pfam" id="PF00890"/>
    </source>
</evidence>
<evidence type="ECO:0000256" key="12">
    <source>
        <dbReference type="RuleBase" id="RU362049"/>
    </source>
</evidence>
<dbReference type="NCBIfam" id="TIGR00551">
    <property type="entry name" value="nadB"/>
    <property type="match status" value="1"/>
</dbReference>
<name>A0A285U3K0_9BACL</name>
<dbReference type="GO" id="GO:0005737">
    <property type="term" value="C:cytoplasm"/>
    <property type="evidence" value="ECO:0007669"/>
    <property type="project" value="UniProtKB-SubCell"/>
</dbReference>
<keyword evidence="8 12" id="KW-0274">FAD</keyword>
<dbReference type="InterPro" id="IPR036188">
    <property type="entry name" value="FAD/NAD-bd_sf"/>
</dbReference>
<accession>A0A285U3K0</accession>
<evidence type="ECO:0000256" key="7">
    <source>
        <dbReference type="ARBA" id="ARBA00022642"/>
    </source>
</evidence>
<gene>
    <name evidence="15" type="ORF">SAMN05877842_102446</name>
</gene>
<dbReference type="Pfam" id="PF00890">
    <property type="entry name" value="FAD_binding_2"/>
    <property type="match status" value="1"/>
</dbReference>
<organism evidence="15 16">
    <name type="scientific">Ureibacillus acetophenoni</name>
    <dbReference type="NCBI Taxonomy" id="614649"/>
    <lineage>
        <taxon>Bacteria</taxon>
        <taxon>Bacillati</taxon>
        <taxon>Bacillota</taxon>
        <taxon>Bacilli</taxon>
        <taxon>Bacillales</taxon>
        <taxon>Caryophanaceae</taxon>
        <taxon>Ureibacillus</taxon>
    </lineage>
</organism>
<dbReference type="OrthoDB" id="9806724at2"/>
<evidence type="ECO:0000313" key="15">
    <source>
        <dbReference type="EMBL" id="SOC36524.1"/>
    </source>
</evidence>
<evidence type="ECO:0000313" key="16">
    <source>
        <dbReference type="Proteomes" id="UP000219252"/>
    </source>
</evidence>
<evidence type="ECO:0000256" key="1">
    <source>
        <dbReference type="ARBA" id="ARBA00001974"/>
    </source>
</evidence>
<dbReference type="SUPFAM" id="SSF56425">
    <property type="entry name" value="Succinate dehydrogenase/fumarate reductase flavoprotein, catalytic domain"/>
    <property type="match status" value="1"/>
</dbReference>
<evidence type="ECO:0000256" key="4">
    <source>
        <dbReference type="ARBA" id="ARBA00012173"/>
    </source>
</evidence>
<evidence type="ECO:0000256" key="5">
    <source>
        <dbReference type="ARBA" id="ARBA00021901"/>
    </source>
</evidence>
<dbReference type="InterPro" id="IPR027477">
    <property type="entry name" value="Succ_DH/fumarate_Rdtase_cat_sf"/>
</dbReference>
<dbReference type="InterPro" id="IPR003953">
    <property type="entry name" value="FAD-dep_OxRdtase_2_FAD-bd"/>
</dbReference>
<dbReference type="UniPathway" id="UPA00253">
    <property type="reaction ID" value="UER00326"/>
</dbReference>
<dbReference type="InterPro" id="IPR005288">
    <property type="entry name" value="NadB"/>
</dbReference>
<dbReference type="GO" id="GO:0008734">
    <property type="term" value="F:L-aspartate oxidase activity"/>
    <property type="evidence" value="ECO:0007669"/>
    <property type="project" value="UniProtKB-UniRule"/>
</dbReference>
<keyword evidence="6 12" id="KW-0285">Flavoprotein</keyword>
<comment type="catalytic activity">
    <reaction evidence="10">
        <text>L-aspartate + O2 = iminosuccinate + H2O2</text>
        <dbReference type="Rhea" id="RHEA:25876"/>
        <dbReference type="ChEBI" id="CHEBI:15379"/>
        <dbReference type="ChEBI" id="CHEBI:16240"/>
        <dbReference type="ChEBI" id="CHEBI:29991"/>
        <dbReference type="ChEBI" id="CHEBI:77875"/>
        <dbReference type="EC" id="1.4.3.16"/>
    </reaction>
    <physiologicalReaction direction="left-to-right" evidence="10">
        <dbReference type="Rhea" id="RHEA:25877"/>
    </physiologicalReaction>
</comment>
<dbReference type="AlphaFoldDB" id="A0A285U3K0"/>
<dbReference type="PANTHER" id="PTHR42716">
    <property type="entry name" value="L-ASPARTATE OXIDASE"/>
    <property type="match status" value="1"/>
</dbReference>
<reference evidence="16" key="1">
    <citation type="submission" date="2017-08" db="EMBL/GenBank/DDBJ databases">
        <authorList>
            <person name="Varghese N."/>
            <person name="Submissions S."/>
        </authorList>
    </citation>
    <scope>NUCLEOTIDE SEQUENCE [LARGE SCALE GENOMIC DNA]</scope>
    <source>
        <strain evidence="16">JC23</strain>
    </source>
</reference>
<dbReference type="Pfam" id="PF02910">
    <property type="entry name" value="Succ_DH_flav_C"/>
    <property type="match status" value="1"/>
</dbReference>
<dbReference type="Gene3D" id="3.50.50.60">
    <property type="entry name" value="FAD/NAD(P)-binding domain"/>
    <property type="match status" value="1"/>
</dbReference>
<evidence type="ECO:0000256" key="2">
    <source>
        <dbReference type="ARBA" id="ARBA00004950"/>
    </source>
</evidence>
<comment type="cofactor">
    <cofactor evidence="1 12">
        <name>FAD</name>
        <dbReference type="ChEBI" id="CHEBI:57692"/>
    </cofactor>
</comment>
<keyword evidence="16" id="KW-1185">Reference proteome</keyword>
<dbReference type="InterPro" id="IPR037099">
    <property type="entry name" value="Fum_R/Succ_DH_flav-like_C_sf"/>
</dbReference>
<comment type="subcellular location">
    <subcellularLocation>
        <location evidence="12">Cytoplasm</location>
    </subcellularLocation>
</comment>
<dbReference type="Gene3D" id="1.20.58.100">
    <property type="entry name" value="Fumarate reductase/succinate dehydrogenase flavoprotein-like, C-terminal domain"/>
    <property type="match status" value="1"/>
</dbReference>
<dbReference type="GO" id="GO:0033765">
    <property type="term" value="F:steroid dehydrogenase activity, acting on the CH-CH group of donors"/>
    <property type="evidence" value="ECO:0007669"/>
    <property type="project" value="UniProtKB-ARBA"/>
</dbReference>
<feature type="domain" description="FAD-dependent oxidoreductase 2 FAD-binding" evidence="13">
    <location>
        <begin position="6"/>
        <end position="372"/>
    </location>
</feature>
<dbReference type="GO" id="GO:0034628">
    <property type="term" value="P:'de novo' NAD+ biosynthetic process from L-aspartate"/>
    <property type="evidence" value="ECO:0007669"/>
    <property type="project" value="TreeGrafter"/>
</dbReference>
<dbReference type="PANTHER" id="PTHR42716:SF2">
    <property type="entry name" value="L-ASPARTATE OXIDASE, CHLOROPLASTIC"/>
    <property type="match status" value="1"/>
</dbReference>
<evidence type="ECO:0000259" key="14">
    <source>
        <dbReference type="Pfam" id="PF02910"/>
    </source>
</evidence>
<dbReference type="SUPFAM" id="SSF46977">
    <property type="entry name" value="Succinate dehydrogenase/fumarate reductase flavoprotein C-terminal domain"/>
    <property type="match status" value="1"/>
</dbReference>
<evidence type="ECO:0000256" key="3">
    <source>
        <dbReference type="ARBA" id="ARBA00008562"/>
    </source>
</evidence>
<evidence type="ECO:0000256" key="11">
    <source>
        <dbReference type="NCBIfam" id="TIGR00551"/>
    </source>
</evidence>
<evidence type="ECO:0000256" key="8">
    <source>
        <dbReference type="ARBA" id="ARBA00022827"/>
    </source>
</evidence>
<keyword evidence="7 12" id="KW-0662">Pyridine nucleotide biosynthesis</keyword>
<dbReference type="EMBL" id="OBQC01000002">
    <property type="protein sequence ID" value="SOC36524.1"/>
    <property type="molecule type" value="Genomic_DNA"/>
</dbReference>
<dbReference type="InterPro" id="IPR015939">
    <property type="entry name" value="Fum_Rdtase/Succ_DH_flav-like_C"/>
</dbReference>
<proteinExistence type="inferred from homology"/>
<dbReference type="RefSeq" id="WP_097148499.1">
    <property type="nucleotide sequence ID" value="NZ_OBQC01000002.1"/>
</dbReference>
<feature type="domain" description="Fumarate reductase/succinate dehydrogenase flavoprotein-like C-terminal" evidence="14">
    <location>
        <begin position="416"/>
        <end position="502"/>
    </location>
</feature>
<dbReference type="PRINTS" id="PR00368">
    <property type="entry name" value="FADPNR"/>
</dbReference>
<dbReference type="Gene3D" id="3.90.700.10">
    <property type="entry name" value="Succinate dehydrogenase/fumarate reductase flavoprotein, catalytic domain"/>
    <property type="match status" value="1"/>
</dbReference>
<evidence type="ECO:0000256" key="9">
    <source>
        <dbReference type="ARBA" id="ARBA00023002"/>
    </source>
</evidence>
<dbReference type="SUPFAM" id="SSF51905">
    <property type="entry name" value="FAD/NAD(P)-binding domain"/>
    <property type="match status" value="1"/>
</dbReference>
<comment type="function">
    <text evidence="12">Catalyzes the oxidation of L-aspartate to iminoaspartate.</text>
</comment>